<dbReference type="SUPFAM" id="SSF53756">
    <property type="entry name" value="UDP-Glycosyltransferase/glycogen phosphorylase"/>
    <property type="match status" value="1"/>
</dbReference>
<reference evidence="2" key="1">
    <citation type="submission" date="2022-11" db="EMBL/GenBank/DDBJ databases">
        <title>Marinomonas sp. nov., isolated from marine algae.</title>
        <authorList>
            <person name="Choi D.G."/>
            <person name="Kim J.M."/>
            <person name="Lee J.K."/>
            <person name="Baek J.H."/>
            <person name="Jeon C.O."/>
        </authorList>
    </citation>
    <scope>NUCLEOTIDE SEQUENCE</scope>
    <source>
        <strain evidence="2">KJ51-3</strain>
    </source>
</reference>
<evidence type="ECO:0000313" key="2">
    <source>
        <dbReference type="EMBL" id="MCW4631008.1"/>
    </source>
</evidence>
<sequence>MGAVKGNKKSSVFNMSDFFVSFSKEESFGITTIEAMLSKVLVFSTPVGILNDIGIDGVNYIRLDDKRVNNIFDCGFINEISMVYDEIVGSAYNIASDFLWEKNIKKINEIFFEYK</sequence>
<accession>A0ABT3KKC5</accession>
<dbReference type="GO" id="GO:0016757">
    <property type="term" value="F:glycosyltransferase activity"/>
    <property type="evidence" value="ECO:0007669"/>
    <property type="project" value="UniProtKB-KW"/>
</dbReference>
<gene>
    <name evidence="2" type="ORF">ONZ52_19610</name>
</gene>
<evidence type="ECO:0000259" key="1">
    <source>
        <dbReference type="Pfam" id="PF00534"/>
    </source>
</evidence>
<keyword evidence="2" id="KW-0808">Transferase</keyword>
<dbReference type="Pfam" id="PF00534">
    <property type="entry name" value="Glycos_transf_1"/>
    <property type="match status" value="1"/>
</dbReference>
<keyword evidence="3" id="KW-1185">Reference proteome</keyword>
<protein>
    <submittedName>
        <fullName evidence="2">Glycosyltransferase</fullName>
        <ecNumber evidence="2">2.4.-.-</ecNumber>
    </submittedName>
</protein>
<comment type="caution">
    <text evidence="2">The sequence shown here is derived from an EMBL/GenBank/DDBJ whole genome shotgun (WGS) entry which is preliminary data.</text>
</comment>
<dbReference type="EMBL" id="JAPEUL010000011">
    <property type="protein sequence ID" value="MCW4631008.1"/>
    <property type="molecule type" value="Genomic_DNA"/>
</dbReference>
<proteinExistence type="predicted"/>
<dbReference type="Proteomes" id="UP001431181">
    <property type="component" value="Unassembled WGS sequence"/>
</dbReference>
<organism evidence="2 3">
    <name type="scientific">Marinomonas rhodophyticola</name>
    <dbReference type="NCBI Taxonomy" id="2992803"/>
    <lineage>
        <taxon>Bacteria</taxon>
        <taxon>Pseudomonadati</taxon>
        <taxon>Pseudomonadota</taxon>
        <taxon>Gammaproteobacteria</taxon>
        <taxon>Oceanospirillales</taxon>
        <taxon>Oceanospirillaceae</taxon>
        <taxon>Marinomonas</taxon>
    </lineage>
</organism>
<keyword evidence="2" id="KW-0328">Glycosyltransferase</keyword>
<dbReference type="Gene3D" id="3.40.50.2000">
    <property type="entry name" value="Glycogen Phosphorylase B"/>
    <property type="match status" value="1"/>
</dbReference>
<dbReference type="EC" id="2.4.-.-" evidence="2"/>
<name>A0ABT3KKC5_9GAMM</name>
<dbReference type="InterPro" id="IPR001296">
    <property type="entry name" value="Glyco_trans_1"/>
</dbReference>
<evidence type="ECO:0000313" key="3">
    <source>
        <dbReference type="Proteomes" id="UP001431181"/>
    </source>
</evidence>
<feature type="domain" description="Glycosyl transferase family 1" evidence="1">
    <location>
        <begin position="3"/>
        <end position="61"/>
    </location>
</feature>